<organism evidence="1 2">
    <name type="scientific">Oceanobacillus halophilus</name>
    <dbReference type="NCBI Taxonomy" id="930130"/>
    <lineage>
        <taxon>Bacteria</taxon>
        <taxon>Bacillati</taxon>
        <taxon>Bacillota</taxon>
        <taxon>Bacilli</taxon>
        <taxon>Bacillales</taxon>
        <taxon>Bacillaceae</taxon>
        <taxon>Oceanobacillus</taxon>
    </lineage>
</organism>
<dbReference type="AlphaFoldDB" id="A0A494ZW46"/>
<gene>
    <name evidence="1" type="ORF">D8M06_16245</name>
</gene>
<accession>A0A494ZW46</accession>
<name>A0A494ZW46_9BACI</name>
<comment type="caution">
    <text evidence="1">The sequence shown here is derived from an EMBL/GenBank/DDBJ whole genome shotgun (WGS) entry which is preliminary data.</text>
</comment>
<dbReference type="EMBL" id="RBZP01000019">
    <property type="protein sequence ID" value="RKQ30240.1"/>
    <property type="molecule type" value="Genomic_DNA"/>
</dbReference>
<protein>
    <submittedName>
        <fullName evidence="1">Bacteriocin aureocin A53</fullName>
    </submittedName>
</protein>
<evidence type="ECO:0000313" key="1">
    <source>
        <dbReference type="EMBL" id="RKQ30240.1"/>
    </source>
</evidence>
<dbReference type="NCBIfam" id="NF033881">
    <property type="entry name" value="aureocin_A53"/>
    <property type="match status" value="1"/>
</dbReference>
<keyword evidence="2" id="KW-1185">Reference proteome</keyword>
<reference evidence="1 2" key="1">
    <citation type="journal article" date="2016" name="Int. J. Syst. Evol. Microbiol.">
        <title>Oceanobacillus halophilus sp. nov., a novel moderately halophilic bacterium from a hypersaline lake.</title>
        <authorList>
            <person name="Amoozegar M.A."/>
            <person name="Bagheri M."/>
            <person name="Makhdoumi A."/>
            <person name="Nikou M.M."/>
            <person name="Fazeli S.A.S."/>
            <person name="Schumann P."/>
            <person name="Sproer C."/>
            <person name="Sanchez-Porro C."/>
            <person name="Ventosa A."/>
        </authorList>
    </citation>
    <scope>NUCLEOTIDE SEQUENCE [LARGE SCALE GENOMIC DNA]</scope>
    <source>
        <strain evidence="1 2">DSM 23996</strain>
    </source>
</reference>
<proteinExistence type="predicted"/>
<dbReference type="Pfam" id="PF11758">
    <property type="entry name" value="Bacteriocin_IIi"/>
    <property type="match status" value="1"/>
</dbReference>
<dbReference type="Proteomes" id="UP000269301">
    <property type="component" value="Unassembled WGS sequence"/>
</dbReference>
<dbReference type="RefSeq" id="WP_121205640.1">
    <property type="nucleotide sequence ID" value="NZ_RBZP01000019.1"/>
</dbReference>
<sequence length="48" mass="5565">MLAFLRLVGQLGSKAAKWAWDNKGRVLEWLRDGMSFSWIVDKIEDIVN</sequence>
<dbReference type="OrthoDB" id="3838014at2"/>
<evidence type="ECO:0000313" key="2">
    <source>
        <dbReference type="Proteomes" id="UP000269301"/>
    </source>
</evidence>
<dbReference type="InterPro" id="IPR020968">
    <property type="entry name" value="Bacteriocin_II_aureocin-like"/>
</dbReference>